<reference evidence="2" key="1">
    <citation type="submission" date="2019-12" db="EMBL/GenBank/DDBJ databases">
        <authorList>
            <consortium name="PulseNet: The National Subtyping Network for Foodborne Disease Surveillance"/>
            <person name="Tarr C.L."/>
            <person name="Trees E."/>
            <person name="Katz L.S."/>
            <person name="Carleton-Romer H.A."/>
            <person name="Stroika S."/>
            <person name="Kucerova Z."/>
            <person name="Roache K.F."/>
            <person name="Sabol A.L."/>
            <person name="Besser J."/>
            <person name="Gerner-Smidt P."/>
        </authorList>
    </citation>
    <scope>NUCLEOTIDE SEQUENCE</scope>
    <source>
        <strain evidence="2">PNUSAC014016</strain>
    </source>
</reference>
<evidence type="ECO:0008006" key="3">
    <source>
        <dbReference type="Google" id="ProtNLM"/>
    </source>
</evidence>
<comment type="caution">
    <text evidence="2">The sequence shown here is derived from an EMBL/GenBank/DDBJ whole genome shotgun (WGS) entry which is preliminary data.</text>
</comment>
<name>A0A6F9JD15_CAMFE</name>
<dbReference type="EMBL" id="AANITE010000012">
    <property type="protein sequence ID" value="EDO9682745.1"/>
    <property type="molecule type" value="Genomic_DNA"/>
</dbReference>
<evidence type="ECO:0000256" key="1">
    <source>
        <dbReference type="SAM" id="Coils"/>
    </source>
</evidence>
<accession>A0A6F9JD15</accession>
<keyword evidence="1" id="KW-0175">Coiled coil</keyword>
<dbReference type="AlphaFoldDB" id="A0A6F9JD15"/>
<feature type="coiled-coil region" evidence="1">
    <location>
        <begin position="236"/>
        <end position="279"/>
    </location>
</feature>
<evidence type="ECO:0000313" key="2">
    <source>
        <dbReference type="EMBL" id="EDO9682745.1"/>
    </source>
</evidence>
<gene>
    <name evidence="2" type="ORF">GPS25_08645</name>
</gene>
<protein>
    <recommendedName>
        <fullName evidence="3">Plasmid replication protein RepL domain-containing protein</fullName>
    </recommendedName>
</protein>
<organism evidence="2">
    <name type="scientific">Campylobacter fetus</name>
    <dbReference type="NCBI Taxonomy" id="196"/>
    <lineage>
        <taxon>Bacteria</taxon>
        <taxon>Pseudomonadati</taxon>
        <taxon>Campylobacterota</taxon>
        <taxon>Epsilonproteobacteria</taxon>
        <taxon>Campylobacterales</taxon>
        <taxon>Campylobacteraceae</taxon>
        <taxon>Campylobacter</taxon>
    </lineage>
</organism>
<sequence length="287" mass="33132">MSNVELKKVKEEKEYSVYTERVIEKDEKTGEILRDTAVDVIKAKKRDNFIKIFVTNLDFLGANLTNAERQVLVGLLSKVDFQNIVYIHSELRKDLEKKYEISQATITAGIKGLKEKKVLLELTSNLQEKFEIYANNAYLINPDIAGKGSFNELKKLRQEISIEYNFDNLEIKRSFYTKSEYDGLSEIQNSPENHEIKQITRQVSPDEKKVQTEILVTERDNDNVIDVEASAGGNKNPDIELQNKNLEIELRIKEAENESKRLDIEYKKLENAKLDKEIELTKLKSGI</sequence>
<proteinExistence type="predicted"/>